<gene>
    <name evidence="2" type="ORF">PENTCL1PPCAC_26085</name>
</gene>
<evidence type="ECO:0000313" key="3">
    <source>
        <dbReference type="Proteomes" id="UP001432027"/>
    </source>
</evidence>
<feature type="non-terminal residue" evidence="2">
    <location>
        <position position="1"/>
    </location>
</feature>
<feature type="region of interest" description="Disordered" evidence="1">
    <location>
        <begin position="1"/>
        <end position="99"/>
    </location>
</feature>
<reference evidence="2" key="1">
    <citation type="submission" date="2023-10" db="EMBL/GenBank/DDBJ databases">
        <title>Genome assembly of Pristionchus species.</title>
        <authorList>
            <person name="Yoshida K."/>
            <person name="Sommer R.J."/>
        </authorList>
    </citation>
    <scope>NUCLEOTIDE SEQUENCE</scope>
    <source>
        <strain evidence="2">RS0144</strain>
    </source>
</reference>
<feature type="compositionally biased region" description="Basic and acidic residues" evidence="1">
    <location>
        <begin position="75"/>
        <end position="89"/>
    </location>
</feature>
<name>A0AAV5UAJ3_9BILA</name>
<dbReference type="EMBL" id="BTSX01000006">
    <property type="protein sequence ID" value="GMT03911.1"/>
    <property type="molecule type" value="Genomic_DNA"/>
</dbReference>
<comment type="caution">
    <text evidence="2">The sequence shown here is derived from an EMBL/GenBank/DDBJ whole genome shotgun (WGS) entry which is preliminary data.</text>
</comment>
<protein>
    <submittedName>
        <fullName evidence="2">Uncharacterized protein</fullName>
    </submittedName>
</protein>
<sequence>SDAKNDEATDEETHGSEDIHRREQDGEVMEMPGERNQSTSFISSAERKRAVLDSEEEHPPRKRPVEMPQGSPVNYREHPQEYARHRPETTHNTPPGDPAASLQALLAAQLTAVELQRVKREKLTIPRFPALQNNTRRQQRNVHMQQMQQQQQPNVQAKLKRGPQSFIPAAQLVAVFDQMSPEEKEKSIAQWKPSRPFNW</sequence>
<dbReference type="Proteomes" id="UP001432027">
    <property type="component" value="Unassembled WGS sequence"/>
</dbReference>
<evidence type="ECO:0000313" key="2">
    <source>
        <dbReference type="EMBL" id="GMT03911.1"/>
    </source>
</evidence>
<accession>A0AAV5UAJ3</accession>
<keyword evidence="3" id="KW-1185">Reference proteome</keyword>
<feature type="compositionally biased region" description="Basic and acidic residues" evidence="1">
    <location>
        <begin position="1"/>
        <end position="25"/>
    </location>
</feature>
<evidence type="ECO:0000256" key="1">
    <source>
        <dbReference type="SAM" id="MobiDB-lite"/>
    </source>
</evidence>
<proteinExistence type="predicted"/>
<feature type="compositionally biased region" description="Basic and acidic residues" evidence="1">
    <location>
        <begin position="45"/>
        <end position="65"/>
    </location>
</feature>
<organism evidence="2 3">
    <name type="scientific">Pristionchus entomophagus</name>
    <dbReference type="NCBI Taxonomy" id="358040"/>
    <lineage>
        <taxon>Eukaryota</taxon>
        <taxon>Metazoa</taxon>
        <taxon>Ecdysozoa</taxon>
        <taxon>Nematoda</taxon>
        <taxon>Chromadorea</taxon>
        <taxon>Rhabditida</taxon>
        <taxon>Rhabditina</taxon>
        <taxon>Diplogasteromorpha</taxon>
        <taxon>Diplogasteroidea</taxon>
        <taxon>Neodiplogasteridae</taxon>
        <taxon>Pristionchus</taxon>
    </lineage>
</organism>
<dbReference type="AlphaFoldDB" id="A0AAV5UAJ3"/>